<dbReference type="OrthoDB" id="155497at2"/>
<evidence type="ECO:0000256" key="4">
    <source>
        <dbReference type="PROSITE-ProRule" id="PRU00335"/>
    </source>
</evidence>
<dbReference type="Pfam" id="PF00440">
    <property type="entry name" value="TetR_N"/>
    <property type="match status" value="1"/>
</dbReference>
<evidence type="ECO:0000256" key="3">
    <source>
        <dbReference type="ARBA" id="ARBA00023163"/>
    </source>
</evidence>
<dbReference type="PROSITE" id="PS50977">
    <property type="entry name" value="HTH_TETR_2"/>
    <property type="match status" value="1"/>
</dbReference>
<comment type="caution">
    <text evidence="6">The sequence shown here is derived from an EMBL/GenBank/DDBJ whole genome shotgun (WGS) entry which is preliminary data.</text>
</comment>
<keyword evidence="1" id="KW-0805">Transcription regulation</keyword>
<dbReference type="Gene3D" id="1.10.357.10">
    <property type="entry name" value="Tetracycline Repressor, domain 2"/>
    <property type="match status" value="1"/>
</dbReference>
<dbReference type="RefSeq" id="WP_059147662.1">
    <property type="nucleotide sequence ID" value="NZ_LLZJ01000392.1"/>
</dbReference>
<organism evidence="6 7">
    <name type="scientific">Streptomyces violaceusniger</name>
    <dbReference type="NCBI Taxonomy" id="68280"/>
    <lineage>
        <taxon>Bacteria</taxon>
        <taxon>Bacillati</taxon>
        <taxon>Actinomycetota</taxon>
        <taxon>Actinomycetes</taxon>
        <taxon>Kitasatosporales</taxon>
        <taxon>Streptomycetaceae</taxon>
        <taxon>Streptomyces</taxon>
        <taxon>Streptomyces violaceusniger group</taxon>
    </lineage>
</organism>
<dbReference type="PRINTS" id="PR00455">
    <property type="entry name" value="HTHTETR"/>
</dbReference>
<accession>A0A0X3VQK2</accession>
<proteinExistence type="predicted"/>
<dbReference type="FunFam" id="1.10.10.60:FF:000141">
    <property type="entry name" value="TetR family transcriptional regulator"/>
    <property type="match status" value="1"/>
</dbReference>
<evidence type="ECO:0000256" key="1">
    <source>
        <dbReference type="ARBA" id="ARBA00023015"/>
    </source>
</evidence>
<dbReference type="GO" id="GO:0003700">
    <property type="term" value="F:DNA-binding transcription factor activity"/>
    <property type="evidence" value="ECO:0007669"/>
    <property type="project" value="TreeGrafter"/>
</dbReference>
<dbReference type="GO" id="GO:0045892">
    <property type="term" value="P:negative regulation of DNA-templated transcription"/>
    <property type="evidence" value="ECO:0007669"/>
    <property type="project" value="UniProtKB-ARBA"/>
</dbReference>
<dbReference type="SUPFAM" id="SSF46689">
    <property type="entry name" value="Homeodomain-like"/>
    <property type="match status" value="1"/>
</dbReference>
<sequence>MAEGLRERKKRQTRQHISDVATGLFMERGFDAVTIAEIAEAAEVSVNTVYNYFPAKEDLFVDREEEVVDRPSRLVRERAAGRSAAQALMDQLRQDIRERHPYVGLTEGYERFRQVIVESPTLMARLFAIQGQTVHRLGATLREEAAADPRDPTPEFIAHQLIGLQNAVLRSIIRGLAEGGGVDEVAEDALRNVGVMESLLSDTVLNYAVKNTP</sequence>
<dbReference type="PANTHER" id="PTHR30055">
    <property type="entry name" value="HTH-TYPE TRANSCRIPTIONAL REGULATOR RUTR"/>
    <property type="match status" value="1"/>
</dbReference>
<dbReference type="EMBL" id="LLZJ01000392">
    <property type="protein sequence ID" value="KUL46562.1"/>
    <property type="molecule type" value="Genomic_DNA"/>
</dbReference>
<dbReference type="Proteomes" id="UP000053413">
    <property type="component" value="Unassembled WGS sequence"/>
</dbReference>
<dbReference type="InterPro" id="IPR009057">
    <property type="entry name" value="Homeodomain-like_sf"/>
</dbReference>
<feature type="DNA-binding region" description="H-T-H motif" evidence="4">
    <location>
        <begin position="34"/>
        <end position="53"/>
    </location>
</feature>
<dbReference type="GO" id="GO:0000976">
    <property type="term" value="F:transcription cis-regulatory region binding"/>
    <property type="evidence" value="ECO:0007669"/>
    <property type="project" value="TreeGrafter"/>
</dbReference>
<evidence type="ECO:0000313" key="7">
    <source>
        <dbReference type="Proteomes" id="UP000053413"/>
    </source>
</evidence>
<evidence type="ECO:0000256" key="2">
    <source>
        <dbReference type="ARBA" id="ARBA00023125"/>
    </source>
</evidence>
<protein>
    <submittedName>
        <fullName evidence="6">TetR family transcriptional regulator</fullName>
    </submittedName>
</protein>
<evidence type="ECO:0000313" key="6">
    <source>
        <dbReference type="EMBL" id="KUL46562.1"/>
    </source>
</evidence>
<dbReference type="AlphaFoldDB" id="A0A0X3VQK2"/>
<dbReference type="InterPro" id="IPR050109">
    <property type="entry name" value="HTH-type_TetR-like_transc_reg"/>
</dbReference>
<dbReference type="InterPro" id="IPR001647">
    <property type="entry name" value="HTH_TetR"/>
</dbReference>
<dbReference type="Gene3D" id="1.10.10.60">
    <property type="entry name" value="Homeodomain-like"/>
    <property type="match status" value="1"/>
</dbReference>
<reference evidence="7" key="1">
    <citation type="submission" date="2015-10" db="EMBL/GenBank/DDBJ databases">
        <authorList>
            <person name="Ju K.-S."/>
            <person name="Doroghazi J.R."/>
            <person name="Metcalf W.W."/>
        </authorList>
    </citation>
    <scope>NUCLEOTIDE SEQUENCE [LARGE SCALE GENOMIC DNA]</scope>
    <source>
        <strain evidence="7">NRRL F-8817</strain>
    </source>
</reference>
<keyword evidence="3" id="KW-0804">Transcription</keyword>
<keyword evidence="2 4" id="KW-0238">DNA-binding</keyword>
<gene>
    <name evidence="6" type="ORF">ADL28_34180</name>
</gene>
<dbReference type="PANTHER" id="PTHR30055:SF234">
    <property type="entry name" value="HTH-TYPE TRANSCRIPTIONAL REGULATOR BETI"/>
    <property type="match status" value="1"/>
</dbReference>
<evidence type="ECO:0000259" key="5">
    <source>
        <dbReference type="PROSITE" id="PS50977"/>
    </source>
</evidence>
<feature type="domain" description="HTH tetR-type" evidence="5">
    <location>
        <begin position="11"/>
        <end position="71"/>
    </location>
</feature>
<name>A0A0X3VQK2_STRVO</name>